<dbReference type="InterPro" id="IPR001164">
    <property type="entry name" value="ArfGAP_dom"/>
</dbReference>
<accession>A0A1X2GIB3</accession>
<dbReference type="PROSITE" id="PS50003">
    <property type="entry name" value="PH_DOMAIN"/>
    <property type="match status" value="1"/>
</dbReference>
<evidence type="ECO:0000313" key="7">
    <source>
        <dbReference type="Proteomes" id="UP000242146"/>
    </source>
</evidence>
<dbReference type="InterPro" id="IPR001849">
    <property type="entry name" value="PH_domain"/>
</dbReference>
<dbReference type="Gene3D" id="1.20.1270.60">
    <property type="entry name" value="Arfaptin homology (AH) domain/BAR domain"/>
    <property type="match status" value="1"/>
</dbReference>
<evidence type="ECO:0000256" key="2">
    <source>
        <dbReference type="ARBA" id="ARBA00022771"/>
    </source>
</evidence>
<dbReference type="FunFam" id="2.30.29.30:FF:000252">
    <property type="entry name" value="ARF GTPase activator (Csx2)"/>
    <property type="match status" value="1"/>
</dbReference>
<dbReference type="STRING" id="101127.A0A1X2GIB3"/>
<evidence type="ECO:0000313" key="6">
    <source>
        <dbReference type="EMBL" id="ORX54439.1"/>
    </source>
</evidence>
<dbReference type="Pfam" id="PF00169">
    <property type="entry name" value="PH"/>
    <property type="match status" value="1"/>
</dbReference>
<dbReference type="InterPro" id="IPR038508">
    <property type="entry name" value="ArfGAP_dom_sf"/>
</dbReference>
<dbReference type="Proteomes" id="UP000242146">
    <property type="component" value="Unassembled WGS sequence"/>
</dbReference>
<dbReference type="SUPFAM" id="SSF57863">
    <property type="entry name" value="ArfGap/RecO-like zinc finger"/>
    <property type="match status" value="1"/>
</dbReference>
<dbReference type="PANTHER" id="PTHR23180">
    <property type="entry name" value="CENTAURIN/ARF"/>
    <property type="match status" value="1"/>
</dbReference>
<dbReference type="InterPro" id="IPR045258">
    <property type="entry name" value="ACAP1/2/3-like"/>
</dbReference>
<dbReference type="EMBL" id="MCGT01000013">
    <property type="protein sequence ID" value="ORX54439.1"/>
    <property type="molecule type" value="Genomic_DNA"/>
</dbReference>
<keyword evidence="7" id="KW-1185">Reference proteome</keyword>
<reference evidence="6 7" key="1">
    <citation type="submission" date="2016-07" db="EMBL/GenBank/DDBJ databases">
        <title>Pervasive Adenine N6-methylation of Active Genes in Fungi.</title>
        <authorList>
            <consortium name="DOE Joint Genome Institute"/>
            <person name="Mondo S.J."/>
            <person name="Dannebaum R.O."/>
            <person name="Kuo R.C."/>
            <person name="Labutti K."/>
            <person name="Haridas S."/>
            <person name="Kuo A."/>
            <person name="Salamov A."/>
            <person name="Ahrendt S.R."/>
            <person name="Lipzen A."/>
            <person name="Sullivan W."/>
            <person name="Andreopoulos W.B."/>
            <person name="Clum A."/>
            <person name="Lindquist E."/>
            <person name="Daum C."/>
            <person name="Ramamoorthy G.K."/>
            <person name="Gryganskyi A."/>
            <person name="Culley D."/>
            <person name="Magnuson J.K."/>
            <person name="James T.Y."/>
            <person name="O'Malley M.A."/>
            <person name="Stajich J.E."/>
            <person name="Spatafora J.W."/>
            <person name="Visel A."/>
            <person name="Grigoriev I.V."/>
        </authorList>
    </citation>
    <scope>NUCLEOTIDE SEQUENCE [LARGE SCALE GENOMIC DNA]</scope>
    <source>
        <strain evidence="6 7">NRRL 3301</strain>
    </source>
</reference>
<dbReference type="InterPro" id="IPR027267">
    <property type="entry name" value="AH/BAR_dom_sf"/>
</dbReference>
<evidence type="ECO:0000256" key="3">
    <source>
        <dbReference type="ARBA" id="ARBA00022833"/>
    </source>
</evidence>
<sequence>METSVAPPDDASLVSSIPIVSNDYMEDGPLFRATIRQLEGQTQRLKNDLKRLVKCITTSLEAKQAWLAADEALMASLQETPAAKSLCTSYLDLVWASLHEQRERLQHSMETLLADPLLKLYEMDLKVAEAKHKEFEMESKEYYTYLGKYLGMKKTSQSSSSDAQLAETKHIFKKRRFDLICFDYRNYLLDLHGGKKEQEILFHLFTYHQKEHTFYQSVAELLQKHSPALDDMGKKMAEVSRNQLQINKDRQERRHMLQEKYSNDLTIERPDESDDKFQGVRDLAERNKTDTITTDRRKEGFLFSTTKSFKPNSIDVSPAIAWHKYWCVLSGGQLHEYSNWKNVMTRHLDPIHLRFATVRLARNVDRRFAFEIITPQIRRVYQATSVEDMQTWIQTIQNAIEGVLDGTGTTLDLPQDMADHADDQSIHVESLLGNSFGPLTPPIPSPSKSKTKRRSFHRRSLSGVLRRHYASATNVSSTSTAGSTKIQIDHDLALDRLPSTSSSGSSSITASPASPPPPMPANLPPIAPPDQIRWSVLSGHTIHHEAGALLDAIRLNDPLNYFCADCGEKNPEWCSLNLGLILCIGRMKQ</sequence>
<dbReference type="GO" id="GO:0005096">
    <property type="term" value="F:GTPase activator activity"/>
    <property type="evidence" value="ECO:0007669"/>
    <property type="project" value="InterPro"/>
</dbReference>
<dbReference type="GO" id="GO:0005737">
    <property type="term" value="C:cytoplasm"/>
    <property type="evidence" value="ECO:0007669"/>
    <property type="project" value="InterPro"/>
</dbReference>
<dbReference type="SMART" id="SM00233">
    <property type="entry name" value="PH"/>
    <property type="match status" value="1"/>
</dbReference>
<dbReference type="OrthoDB" id="10266696at2759"/>
<dbReference type="Gene3D" id="1.10.220.150">
    <property type="entry name" value="Arf GTPase activating protein"/>
    <property type="match status" value="1"/>
</dbReference>
<dbReference type="Pfam" id="PF01412">
    <property type="entry name" value="ArfGap"/>
    <property type="match status" value="1"/>
</dbReference>
<gene>
    <name evidence="6" type="ORF">DM01DRAFT_1035384</name>
</gene>
<comment type="caution">
    <text evidence="6">The sequence shown here is derived from an EMBL/GenBank/DDBJ whole genome shotgun (WGS) entry which is preliminary data.</text>
</comment>
<dbReference type="Gene3D" id="2.30.29.30">
    <property type="entry name" value="Pleckstrin-homology domain (PH domain)/Phosphotyrosine-binding domain (PTB)"/>
    <property type="match status" value="1"/>
</dbReference>
<feature type="region of interest" description="Disordered" evidence="4">
    <location>
        <begin position="433"/>
        <end position="457"/>
    </location>
</feature>
<dbReference type="Pfam" id="PF16746">
    <property type="entry name" value="BAR_3"/>
    <property type="match status" value="1"/>
</dbReference>
<dbReference type="InterPro" id="IPR004148">
    <property type="entry name" value="BAR_dom"/>
</dbReference>
<evidence type="ECO:0000256" key="4">
    <source>
        <dbReference type="SAM" id="MobiDB-lite"/>
    </source>
</evidence>
<feature type="compositionally biased region" description="Low complexity" evidence="4">
    <location>
        <begin position="498"/>
        <end position="512"/>
    </location>
</feature>
<proteinExistence type="predicted"/>
<evidence type="ECO:0000256" key="1">
    <source>
        <dbReference type="ARBA" id="ARBA00022723"/>
    </source>
</evidence>
<organism evidence="6 7">
    <name type="scientific">Hesseltinella vesiculosa</name>
    <dbReference type="NCBI Taxonomy" id="101127"/>
    <lineage>
        <taxon>Eukaryota</taxon>
        <taxon>Fungi</taxon>
        <taxon>Fungi incertae sedis</taxon>
        <taxon>Mucoromycota</taxon>
        <taxon>Mucoromycotina</taxon>
        <taxon>Mucoromycetes</taxon>
        <taxon>Mucorales</taxon>
        <taxon>Cunninghamellaceae</taxon>
        <taxon>Hesseltinella</taxon>
    </lineage>
</organism>
<feature type="region of interest" description="Disordered" evidence="4">
    <location>
        <begin position="496"/>
        <end position="527"/>
    </location>
</feature>
<dbReference type="PANTHER" id="PTHR23180:SF160">
    <property type="entry name" value="ADP-RIBOSYLATION FACTOR GTPASE-ACTIVATING PROTEIN EFFECTOR PROTEIN 1"/>
    <property type="match status" value="1"/>
</dbReference>
<keyword evidence="3" id="KW-0862">Zinc</keyword>
<keyword evidence="2" id="KW-0863">Zinc-finger</keyword>
<feature type="compositionally biased region" description="Pro residues" evidence="4">
    <location>
        <begin position="513"/>
        <end position="527"/>
    </location>
</feature>
<keyword evidence="1" id="KW-0479">Metal-binding</keyword>
<evidence type="ECO:0000259" key="5">
    <source>
        <dbReference type="PROSITE" id="PS50003"/>
    </source>
</evidence>
<feature type="domain" description="PH" evidence="5">
    <location>
        <begin position="295"/>
        <end position="401"/>
    </location>
</feature>
<protein>
    <submittedName>
        <fullName evidence="6">PH-domain-containing protein</fullName>
    </submittedName>
</protein>
<dbReference type="SUPFAM" id="SSF103657">
    <property type="entry name" value="BAR/IMD domain-like"/>
    <property type="match status" value="1"/>
</dbReference>
<dbReference type="SUPFAM" id="SSF50729">
    <property type="entry name" value="PH domain-like"/>
    <property type="match status" value="1"/>
</dbReference>
<name>A0A1X2GIB3_9FUNG</name>
<dbReference type="InterPro" id="IPR037278">
    <property type="entry name" value="ARFGAP/RecO"/>
</dbReference>
<dbReference type="AlphaFoldDB" id="A0A1X2GIB3"/>
<dbReference type="GO" id="GO:0008270">
    <property type="term" value="F:zinc ion binding"/>
    <property type="evidence" value="ECO:0007669"/>
    <property type="project" value="UniProtKB-KW"/>
</dbReference>
<dbReference type="InterPro" id="IPR011993">
    <property type="entry name" value="PH-like_dom_sf"/>
</dbReference>